<dbReference type="RefSeq" id="WP_095614128.1">
    <property type="nucleotide sequence ID" value="NZ_MVOH01000001.1"/>
</dbReference>
<feature type="transmembrane region" description="Helical" evidence="2">
    <location>
        <begin position="38"/>
        <end position="59"/>
    </location>
</feature>
<reference evidence="4 5" key="1">
    <citation type="journal article" date="2017" name="ISME J.">
        <title>Unveiling bifidobacterial biogeography across the mammalian branch of the tree of life.</title>
        <authorList>
            <person name="Milani C."/>
            <person name="Mangifesta M."/>
            <person name="Mancabelli L."/>
            <person name="Lugli G.A."/>
            <person name="James K."/>
            <person name="Duranti S."/>
            <person name="Turroni F."/>
            <person name="Ferrario C."/>
            <person name="Ossiprandi M.C."/>
            <person name="van Sinderen D."/>
            <person name="Ventura M."/>
        </authorList>
    </citation>
    <scope>NUCLEOTIDE SEQUENCE [LARGE SCALE GENOMIC DNA]</scope>
    <source>
        <strain evidence="5">Ham19E</strain>
    </source>
</reference>
<dbReference type="EMBL" id="MVOH01000001">
    <property type="protein sequence ID" value="PAU69055.1"/>
    <property type="molecule type" value="Genomic_DNA"/>
</dbReference>
<keyword evidence="5" id="KW-1185">Reference proteome</keyword>
<dbReference type="SUPFAM" id="SSF52833">
    <property type="entry name" value="Thioredoxin-like"/>
    <property type="match status" value="1"/>
</dbReference>
<dbReference type="InterPro" id="IPR036249">
    <property type="entry name" value="Thioredoxin-like_sf"/>
</dbReference>
<dbReference type="Pfam" id="PF13462">
    <property type="entry name" value="Thioredoxin_4"/>
    <property type="match status" value="1"/>
</dbReference>
<keyword evidence="2" id="KW-0472">Membrane</keyword>
<dbReference type="Proteomes" id="UP000218399">
    <property type="component" value="Unassembled WGS sequence"/>
</dbReference>
<feature type="region of interest" description="Disordered" evidence="1">
    <location>
        <begin position="1"/>
        <end position="28"/>
    </location>
</feature>
<sequence>MARTNPSKSGRESRRQAEAAEQQARAAQAAKERRQQTIIGVIVAAVLVVLIVIAGVAVYRSTHPSANNSSSTSSEDATSAKDTLASSPAKPSVADDEGGILISADGYDKPVKDVPTIGIYMDFMCPGCGSLNQNLDKDLVKMADAGQINLDLHFMSFMDRFSTDEYSTRTANAALYIADHDPDPDHLLKFMSNLYAADFQPDETAYEPISDEKIAQRAVDAGVDKDVANKAITRQYDDYLDAVNTYTPTREELWSTSGSTKGSMSTPTVTINGRYWDLHDAKVTSKDSLTDALCEAIGLKPADIGVKGDLPSIGADGKALIP</sequence>
<feature type="compositionally biased region" description="Low complexity" evidence="1">
    <location>
        <begin position="19"/>
        <end position="28"/>
    </location>
</feature>
<accession>A0A2A2EJE2</accession>
<evidence type="ECO:0000313" key="5">
    <source>
        <dbReference type="Proteomes" id="UP000218399"/>
    </source>
</evidence>
<feature type="compositionally biased region" description="Basic and acidic residues" evidence="1">
    <location>
        <begin position="9"/>
        <end position="18"/>
    </location>
</feature>
<comment type="caution">
    <text evidence="4">The sequence shown here is derived from an EMBL/GenBank/DDBJ whole genome shotgun (WGS) entry which is preliminary data.</text>
</comment>
<protein>
    <submittedName>
        <fullName evidence="4">DSBA oxidoreductase</fullName>
    </submittedName>
</protein>
<gene>
    <name evidence="4" type="ORF">B1526_0036</name>
</gene>
<evidence type="ECO:0000259" key="3">
    <source>
        <dbReference type="Pfam" id="PF13462"/>
    </source>
</evidence>
<name>A0A2A2EJE2_9BIFI</name>
<dbReference type="Gene3D" id="3.40.30.10">
    <property type="entry name" value="Glutaredoxin"/>
    <property type="match status" value="1"/>
</dbReference>
<keyword evidence="2" id="KW-0812">Transmembrane</keyword>
<dbReference type="OrthoDB" id="117402at2"/>
<dbReference type="AlphaFoldDB" id="A0A2A2EJE2"/>
<evidence type="ECO:0000313" key="4">
    <source>
        <dbReference type="EMBL" id="PAU69055.1"/>
    </source>
</evidence>
<proteinExistence type="predicted"/>
<organism evidence="4 5">
    <name type="scientific">Bifidobacterium criceti</name>
    <dbReference type="NCBI Taxonomy" id="1960969"/>
    <lineage>
        <taxon>Bacteria</taxon>
        <taxon>Bacillati</taxon>
        <taxon>Actinomycetota</taxon>
        <taxon>Actinomycetes</taxon>
        <taxon>Bifidobacteriales</taxon>
        <taxon>Bifidobacteriaceae</taxon>
        <taxon>Bifidobacterium</taxon>
    </lineage>
</organism>
<dbReference type="InterPro" id="IPR012336">
    <property type="entry name" value="Thioredoxin-like_fold"/>
</dbReference>
<keyword evidence="2" id="KW-1133">Transmembrane helix</keyword>
<evidence type="ECO:0000256" key="2">
    <source>
        <dbReference type="SAM" id="Phobius"/>
    </source>
</evidence>
<feature type="compositionally biased region" description="Low complexity" evidence="1">
    <location>
        <begin position="63"/>
        <end position="77"/>
    </location>
</feature>
<feature type="region of interest" description="Disordered" evidence="1">
    <location>
        <begin position="63"/>
        <end position="95"/>
    </location>
</feature>
<evidence type="ECO:0000256" key="1">
    <source>
        <dbReference type="SAM" id="MobiDB-lite"/>
    </source>
</evidence>
<feature type="domain" description="Thioredoxin-like fold" evidence="3">
    <location>
        <begin position="116"/>
        <end position="277"/>
    </location>
</feature>